<dbReference type="PANTHER" id="PTHR17611:SF3">
    <property type="entry name" value="DNA SEGMENT, CHR 5, ERATO DOI 579, EXPRESSED"/>
    <property type="match status" value="1"/>
</dbReference>
<sequence>MKYPQLVSMPSAVSDWLKEQLKARGIDSELYARLLLSLLHAHTRDLIHPEDPYPSPPAKKDGGRNVAGHRRVRRAAHWWRNARLDPEQVKRSAAVECLMSAADQNCEVESLVDELCAKLKEVDSDSSPIKISTKPSEDCKKIIKPQKVSNKELAEKYYAAFPPLNQKEGSYITSNINLVVGKWPSPDKSLDKIDLISAAKWTPGSPKKSKKKLKQRQNNEPSMKLSRNNKNRLGHKKANCVKNLSREMEYNVANWEFVYNNNNNNNTKDRHSLISDQSNHLLENTQVPKRVPDLLDHDLESFFDQKNLEQLQSELLGAPDITGGFLQLGAPVSKVWSPSRHICAVCNKPKKNHDDDLPLVNSIRFMEKANLKLNGFGTIRNERRFGHIIGGMEYDDSNTGLSGTYFLHGERWFEFVPCVSGKTKKRSYSFLDYLRSLSSTACDKEQDEAKRCANMKPQPPTSAFARYIPQNRQSEDLCIHSGPQPYRSKFGKPVRGPPLPEHVRPKQLEPSNPEPTEDMWGSTELYFRPIKPAHEELKPPQKTNYPDGAMFAINNNWDNIDFKKNEMGQLYVQCADGEKKVYQKYKSDSTVLQSIFDRFYKSKDRFNIKFEIKQNNKGCQTDDGGYVGLLTTIPNFEKSKPLMDPWDVTGLAESYLSGLSDFEIIHPSTVAELEELAGISRDDFIVKNILETLLDEKDVSCEEQNSKNAIWDEKLLKNIWSTGTEQVRNFNNRPNIKILREEAEVEWDLLLEEVSGHQLLDGTVKSNTVDISKTHSEPSASQPQTSEPENVIEGQNNMLIFDDCLINLPMLPLHWQNLINQKRNCNWFGHRTDNFTPPNLVIGAYIRFECRRNMF</sequence>
<evidence type="ECO:0000313" key="2">
    <source>
        <dbReference type="EMBL" id="KAF7267846.1"/>
    </source>
</evidence>
<protein>
    <submittedName>
        <fullName evidence="2">Uncharacterized protein</fullName>
    </submittedName>
</protein>
<evidence type="ECO:0000256" key="1">
    <source>
        <dbReference type="SAM" id="MobiDB-lite"/>
    </source>
</evidence>
<dbReference type="Pfam" id="PF15376">
    <property type="entry name" value="DUF4603"/>
    <property type="match status" value="1"/>
</dbReference>
<feature type="compositionally biased region" description="Polar residues" evidence="1">
    <location>
        <begin position="216"/>
        <end position="226"/>
    </location>
</feature>
<dbReference type="InterPro" id="IPR027871">
    <property type="entry name" value="DUF4603"/>
</dbReference>
<dbReference type="Proteomes" id="UP000625711">
    <property type="component" value="Unassembled WGS sequence"/>
</dbReference>
<dbReference type="PANTHER" id="PTHR17611">
    <property type="entry name" value="DNA SEGMENT, CHR 5, ERATO DOI 579, EXPRESSED"/>
    <property type="match status" value="1"/>
</dbReference>
<dbReference type="OrthoDB" id="3247158at2759"/>
<gene>
    <name evidence="2" type="ORF">GWI33_018973</name>
</gene>
<keyword evidence="3" id="KW-1185">Reference proteome</keyword>
<evidence type="ECO:0000313" key="3">
    <source>
        <dbReference type="Proteomes" id="UP000625711"/>
    </source>
</evidence>
<organism evidence="2 3">
    <name type="scientific">Rhynchophorus ferrugineus</name>
    <name type="common">Red palm weevil</name>
    <name type="synonym">Curculio ferrugineus</name>
    <dbReference type="NCBI Taxonomy" id="354439"/>
    <lineage>
        <taxon>Eukaryota</taxon>
        <taxon>Metazoa</taxon>
        <taxon>Ecdysozoa</taxon>
        <taxon>Arthropoda</taxon>
        <taxon>Hexapoda</taxon>
        <taxon>Insecta</taxon>
        <taxon>Pterygota</taxon>
        <taxon>Neoptera</taxon>
        <taxon>Endopterygota</taxon>
        <taxon>Coleoptera</taxon>
        <taxon>Polyphaga</taxon>
        <taxon>Cucujiformia</taxon>
        <taxon>Curculionidae</taxon>
        <taxon>Dryophthorinae</taxon>
        <taxon>Rhynchophorus</taxon>
    </lineage>
</organism>
<reference evidence="2" key="1">
    <citation type="submission" date="2020-08" db="EMBL/GenBank/DDBJ databases">
        <title>Genome sequencing and assembly of the red palm weevil Rhynchophorus ferrugineus.</title>
        <authorList>
            <person name="Dias G.B."/>
            <person name="Bergman C.M."/>
            <person name="Manee M."/>
        </authorList>
    </citation>
    <scope>NUCLEOTIDE SEQUENCE</scope>
    <source>
        <strain evidence="2">AA-2017</strain>
        <tissue evidence="2">Whole larva</tissue>
    </source>
</reference>
<dbReference type="AlphaFoldDB" id="A0A834HWV5"/>
<feature type="region of interest" description="Disordered" evidence="1">
    <location>
        <begin position="489"/>
        <end position="518"/>
    </location>
</feature>
<feature type="region of interest" description="Disordered" evidence="1">
    <location>
        <begin position="201"/>
        <end position="234"/>
    </location>
</feature>
<comment type="caution">
    <text evidence="2">The sequence shown here is derived from an EMBL/GenBank/DDBJ whole genome shotgun (WGS) entry which is preliminary data.</text>
</comment>
<name>A0A834HWV5_RHYFE</name>
<accession>A0A834HWV5</accession>
<dbReference type="EMBL" id="JAACXV010014381">
    <property type="protein sequence ID" value="KAF7267846.1"/>
    <property type="molecule type" value="Genomic_DNA"/>
</dbReference>
<proteinExistence type="predicted"/>